<reference evidence="1 2" key="1">
    <citation type="journal article" date="2014" name="Acta Crystallogr. D">
        <title>Structure-based characterization and antifreeze properties of a hyperactive ice-binding protein from the Antarctic bacterium Flavobacterium frigoris PS1.</title>
        <authorList>
            <person name="Do H."/>
            <person name="Kim S.J."/>
            <person name="Kim H.J."/>
            <person name="Lee J.H."/>
        </authorList>
    </citation>
    <scope>NUCLEOTIDE SEQUENCE [LARGE SCALE GENOMIC DNA]</scope>
    <source>
        <strain evidence="1 2">PS1</strain>
    </source>
</reference>
<dbReference type="EMBL" id="AHKF01000018">
    <property type="protein sequence ID" value="EIA08187.1"/>
    <property type="molecule type" value="Genomic_DNA"/>
</dbReference>
<name>H7FRP7_FLAFP</name>
<dbReference type="OrthoDB" id="9781621at2"/>
<gene>
    <name evidence="1" type="ORF">HJ01_01909</name>
</gene>
<dbReference type="Proteomes" id="UP000005566">
    <property type="component" value="Unassembled WGS sequence"/>
</dbReference>
<keyword evidence="2" id="KW-1185">Reference proteome</keyword>
<dbReference type="Gene3D" id="3.50.50.60">
    <property type="entry name" value="FAD/NAD(P)-binding domain"/>
    <property type="match status" value="1"/>
</dbReference>
<protein>
    <submittedName>
        <fullName evidence="1">Sulfide-quinone reductase, putative</fullName>
    </submittedName>
</protein>
<sequence length="90" mass="9965">MNYGKSLCKGLPFVDDHGFVVTDLYMRNPNYHEIFAVGDAAAVTVPKLGSLGHMECEIVSKVIANEISEGAKKNRTLTSNGRLFWRHGKL</sequence>
<evidence type="ECO:0000313" key="2">
    <source>
        <dbReference type="Proteomes" id="UP000005566"/>
    </source>
</evidence>
<dbReference type="eggNOG" id="COG0446">
    <property type="taxonomic scope" value="Bacteria"/>
</dbReference>
<comment type="caution">
    <text evidence="1">The sequence shown here is derived from an EMBL/GenBank/DDBJ whole genome shotgun (WGS) entry which is preliminary data.</text>
</comment>
<proteinExistence type="predicted"/>
<evidence type="ECO:0000313" key="1">
    <source>
        <dbReference type="EMBL" id="EIA08187.1"/>
    </source>
</evidence>
<dbReference type="AlphaFoldDB" id="H7FRP7"/>
<dbReference type="RefSeq" id="WP_007138086.1">
    <property type="nucleotide sequence ID" value="NZ_AHKF01000018.1"/>
</dbReference>
<organism evidence="1 2">
    <name type="scientific">Flavobacterium frigoris (strain PS1)</name>
    <dbReference type="NCBI Taxonomy" id="1086011"/>
    <lineage>
        <taxon>Bacteria</taxon>
        <taxon>Pseudomonadati</taxon>
        <taxon>Bacteroidota</taxon>
        <taxon>Flavobacteriia</taxon>
        <taxon>Flavobacteriales</taxon>
        <taxon>Flavobacteriaceae</taxon>
        <taxon>Flavobacterium</taxon>
    </lineage>
</organism>
<accession>H7FRP7</accession>
<dbReference type="InterPro" id="IPR036188">
    <property type="entry name" value="FAD/NAD-bd_sf"/>
</dbReference>
<dbReference type="STRING" id="1086011.HJ01_01909"/>
<dbReference type="PATRIC" id="fig|1086011.3.peg.1864"/>
<dbReference type="SUPFAM" id="SSF51905">
    <property type="entry name" value="FAD/NAD(P)-binding domain"/>
    <property type="match status" value="1"/>
</dbReference>